<proteinExistence type="inferred from homology"/>
<dbReference type="EMBL" id="JBHSWG010000003">
    <property type="protein sequence ID" value="MFC6761607.1"/>
    <property type="molecule type" value="Genomic_DNA"/>
</dbReference>
<reference evidence="11" key="1">
    <citation type="journal article" date="2019" name="Int. J. Syst. Evol. Microbiol.">
        <title>The Global Catalogue of Microorganisms (GCM) 10K type strain sequencing project: providing services to taxonomists for standard genome sequencing and annotation.</title>
        <authorList>
            <consortium name="The Broad Institute Genomics Platform"/>
            <consortium name="The Broad Institute Genome Sequencing Center for Infectious Disease"/>
            <person name="Wu L."/>
            <person name="Ma J."/>
        </authorList>
    </citation>
    <scope>NUCLEOTIDE SEQUENCE [LARGE SCALE GENOMIC DNA]</scope>
    <source>
        <strain evidence="11">CCUG 66188</strain>
    </source>
</reference>
<feature type="domain" description="ABC transmembrane type-1" evidence="9">
    <location>
        <begin position="66"/>
        <end position="253"/>
    </location>
</feature>
<evidence type="ECO:0000256" key="2">
    <source>
        <dbReference type="ARBA" id="ARBA00022448"/>
    </source>
</evidence>
<organism evidence="10 11">
    <name type="scientific">Sulfitobacter porphyrae</name>
    <dbReference type="NCBI Taxonomy" id="1246864"/>
    <lineage>
        <taxon>Bacteria</taxon>
        <taxon>Pseudomonadati</taxon>
        <taxon>Pseudomonadota</taxon>
        <taxon>Alphaproteobacteria</taxon>
        <taxon>Rhodobacterales</taxon>
        <taxon>Roseobacteraceae</taxon>
        <taxon>Sulfitobacter</taxon>
    </lineage>
</organism>
<keyword evidence="3" id="KW-1003">Cell membrane</keyword>
<dbReference type="SUPFAM" id="SSF161098">
    <property type="entry name" value="MetI-like"/>
    <property type="match status" value="1"/>
</dbReference>
<dbReference type="Pfam" id="PF00528">
    <property type="entry name" value="BPD_transp_1"/>
    <property type="match status" value="1"/>
</dbReference>
<feature type="transmembrane region" description="Helical" evidence="8">
    <location>
        <begin position="72"/>
        <end position="92"/>
    </location>
</feature>
<evidence type="ECO:0000256" key="4">
    <source>
        <dbReference type="ARBA" id="ARBA00022519"/>
    </source>
</evidence>
<keyword evidence="4" id="KW-0997">Cell inner membrane</keyword>
<sequence length="266" mass="28727">MSGSGGKTRIFVPLCGALVFIFLCTPILITIPMSFSASSTLEFPPQGLSLRWYRHFISSPIWVEAMLTSLQLALASSIIAVALGSLAAYGLVRGRLPGTLFLDAHFMAPMIIPHIITAIALYFALAKIGMLGSFAGLVIGHALVAIPFVITVVSGAVRAFDVRIEQSARSLGAKWPRIICSIVIPNIYPALFVAWVFSFVISFDEVILTYFVSGTYVTIPKKMFTELQQQIDPTITAVASLLIAGSMLLLLVTARFTARLSADNRA</sequence>
<evidence type="ECO:0000256" key="5">
    <source>
        <dbReference type="ARBA" id="ARBA00022692"/>
    </source>
</evidence>
<dbReference type="InterPro" id="IPR000515">
    <property type="entry name" value="MetI-like"/>
</dbReference>
<evidence type="ECO:0000256" key="1">
    <source>
        <dbReference type="ARBA" id="ARBA00004429"/>
    </source>
</evidence>
<dbReference type="Proteomes" id="UP001596353">
    <property type="component" value="Unassembled WGS sequence"/>
</dbReference>
<dbReference type="InterPro" id="IPR035906">
    <property type="entry name" value="MetI-like_sf"/>
</dbReference>
<evidence type="ECO:0000313" key="11">
    <source>
        <dbReference type="Proteomes" id="UP001596353"/>
    </source>
</evidence>
<feature type="transmembrane region" description="Helical" evidence="8">
    <location>
        <begin position="235"/>
        <end position="258"/>
    </location>
</feature>
<gene>
    <name evidence="10" type="ORF">ACFQFQ_22510</name>
</gene>
<name>A0ABW2B8S9_9RHOB</name>
<dbReference type="PANTHER" id="PTHR43357">
    <property type="entry name" value="INNER MEMBRANE ABC TRANSPORTER PERMEASE PROTEIN YDCV"/>
    <property type="match status" value="1"/>
</dbReference>
<keyword evidence="7 8" id="KW-0472">Membrane</keyword>
<feature type="transmembrane region" description="Helical" evidence="8">
    <location>
        <begin position="12"/>
        <end position="35"/>
    </location>
</feature>
<feature type="transmembrane region" description="Helical" evidence="8">
    <location>
        <begin position="104"/>
        <end position="125"/>
    </location>
</feature>
<dbReference type="PANTHER" id="PTHR43357:SF4">
    <property type="entry name" value="INNER MEMBRANE ABC TRANSPORTER PERMEASE PROTEIN YDCV"/>
    <property type="match status" value="1"/>
</dbReference>
<comment type="similarity">
    <text evidence="8">Belongs to the binding-protein-dependent transport system permease family.</text>
</comment>
<keyword evidence="11" id="KW-1185">Reference proteome</keyword>
<keyword evidence="6 8" id="KW-1133">Transmembrane helix</keyword>
<protein>
    <submittedName>
        <fullName evidence="10">ABC transporter permease</fullName>
    </submittedName>
</protein>
<accession>A0ABW2B8S9</accession>
<evidence type="ECO:0000256" key="8">
    <source>
        <dbReference type="RuleBase" id="RU363032"/>
    </source>
</evidence>
<evidence type="ECO:0000256" key="3">
    <source>
        <dbReference type="ARBA" id="ARBA00022475"/>
    </source>
</evidence>
<evidence type="ECO:0000256" key="6">
    <source>
        <dbReference type="ARBA" id="ARBA00022989"/>
    </source>
</evidence>
<keyword evidence="5 8" id="KW-0812">Transmembrane</keyword>
<dbReference type="CDD" id="cd06261">
    <property type="entry name" value="TM_PBP2"/>
    <property type="match status" value="1"/>
</dbReference>
<comment type="caution">
    <text evidence="10">The sequence shown here is derived from an EMBL/GenBank/DDBJ whole genome shotgun (WGS) entry which is preliminary data.</text>
</comment>
<evidence type="ECO:0000313" key="10">
    <source>
        <dbReference type="EMBL" id="MFC6761607.1"/>
    </source>
</evidence>
<keyword evidence="2 8" id="KW-0813">Transport</keyword>
<comment type="subcellular location">
    <subcellularLocation>
        <location evidence="1">Cell inner membrane</location>
        <topology evidence="1">Multi-pass membrane protein</topology>
    </subcellularLocation>
    <subcellularLocation>
        <location evidence="8">Cell membrane</location>
        <topology evidence="8">Multi-pass membrane protein</topology>
    </subcellularLocation>
</comment>
<evidence type="ECO:0000256" key="7">
    <source>
        <dbReference type="ARBA" id="ARBA00023136"/>
    </source>
</evidence>
<dbReference type="Gene3D" id="1.10.3720.10">
    <property type="entry name" value="MetI-like"/>
    <property type="match status" value="1"/>
</dbReference>
<evidence type="ECO:0000259" key="9">
    <source>
        <dbReference type="PROSITE" id="PS50928"/>
    </source>
</evidence>
<feature type="transmembrane region" description="Helical" evidence="8">
    <location>
        <begin position="131"/>
        <end position="157"/>
    </location>
</feature>
<dbReference type="PROSITE" id="PS50928">
    <property type="entry name" value="ABC_TM1"/>
    <property type="match status" value="1"/>
</dbReference>
<feature type="transmembrane region" description="Helical" evidence="8">
    <location>
        <begin position="178"/>
        <end position="201"/>
    </location>
</feature>